<dbReference type="KEGG" id="nid:NPIRD3C_1854"/>
<dbReference type="InterPro" id="IPR019887">
    <property type="entry name" value="Tscrpt_reg_AsnC/Lrp_C"/>
</dbReference>
<keyword evidence="2" id="KW-0238">DNA-binding</keyword>
<keyword evidence="6" id="KW-1185">Reference proteome</keyword>
<evidence type="ECO:0000256" key="3">
    <source>
        <dbReference type="ARBA" id="ARBA00023163"/>
    </source>
</evidence>
<dbReference type="PANTHER" id="PTHR30154">
    <property type="entry name" value="LEUCINE-RESPONSIVE REGULATORY PROTEIN"/>
    <property type="match status" value="1"/>
</dbReference>
<feature type="domain" description="HTH asnC-type" evidence="4">
    <location>
        <begin position="3"/>
        <end position="64"/>
    </location>
</feature>
<dbReference type="PATRIC" id="fig|1582439.9.peg.1910"/>
<evidence type="ECO:0000313" key="5">
    <source>
        <dbReference type="EMBL" id="AJM93064.1"/>
    </source>
</evidence>
<dbReference type="InterPro" id="IPR036388">
    <property type="entry name" value="WH-like_DNA-bd_sf"/>
</dbReference>
<reference evidence="5 6" key="2">
    <citation type="journal article" date="2016" name="ISME J.">
        <title>Physiological and genomic characterization of two novel marine thaumarchaeal strains indicates niche differentiation.</title>
        <authorList>
            <person name="Bayer B."/>
            <person name="Vojvoda J."/>
            <person name="Offre P."/>
            <person name="Alves R.J."/>
            <person name="Elisabeth N.H."/>
            <person name="Garcia J.A."/>
            <person name="Volland J.M."/>
            <person name="Srivastava A."/>
            <person name="Schleper C."/>
            <person name="Herndl G.J."/>
        </authorList>
    </citation>
    <scope>NUCLEOTIDE SEQUENCE [LARGE SCALE GENOMIC DNA]</scope>
    <source>
        <strain evidence="5 6">D3C</strain>
    </source>
</reference>
<evidence type="ECO:0000259" key="4">
    <source>
        <dbReference type="PROSITE" id="PS50956"/>
    </source>
</evidence>
<keyword evidence="1" id="KW-0805">Transcription regulation</keyword>
<dbReference type="AlphaFoldDB" id="A0A0C5BXQ5"/>
<dbReference type="InterPro" id="IPR000485">
    <property type="entry name" value="AsnC-type_HTH_dom"/>
</dbReference>
<dbReference type="HOGENOM" id="CLU_091233_5_4_2"/>
<proteinExistence type="predicted"/>
<dbReference type="Pfam" id="PF13404">
    <property type="entry name" value="HTH_AsnC-type"/>
    <property type="match status" value="1"/>
</dbReference>
<dbReference type="GO" id="GO:0043200">
    <property type="term" value="P:response to amino acid"/>
    <property type="evidence" value="ECO:0007669"/>
    <property type="project" value="TreeGrafter"/>
</dbReference>
<dbReference type="RefSeq" id="WP_148703793.1">
    <property type="nucleotide sequence ID" value="NZ_CP010868.1"/>
</dbReference>
<dbReference type="SUPFAM" id="SSF46785">
    <property type="entry name" value="Winged helix' DNA-binding domain"/>
    <property type="match status" value="1"/>
</dbReference>
<dbReference type="InterPro" id="IPR019888">
    <property type="entry name" value="Tscrpt_reg_AsnC-like"/>
</dbReference>
<gene>
    <name evidence="5" type="ORF">NPIRD3C_1854</name>
</gene>
<evidence type="ECO:0000256" key="1">
    <source>
        <dbReference type="ARBA" id="ARBA00023015"/>
    </source>
</evidence>
<reference evidence="6" key="1">
    <citation type="submission" date="2015-02" db="EMBL/GenBank/DDBJ databases">
        <title>Characterization of two novel Thaumarchaeota isolated from the Northern Adriatic Sea.</title>
        <authorList>
            <person name="Bayer B."/>
            <person name="Vojvoda J."/>
            <person name="Offre P."/>
            <person name="Srivastava A."/>
            <person name="Elisabeth N."/>
            <person name="Garcia J.A.L."/>
            <person name="Schleper C."/>
            <person name="Herndl G.J."/>
        </authorList>
    </citation>
    <scope>NUCLEOTIDE SEQUENCE [LARGE SCALE GENOMIC DNA]</scope>
    <source>
        <strain evidence="6">D3C</strain>
    </source>
</reference>
<name>A0A0C5BXQ5_9ARCH</name>
<dbReference type="Gene3D" id="1.10.10.10">
    <property type="entry name" value="Winged helix-like DNA-binding domain superfamily/Winged helix DNA-binding domain"/>
    <property type="match status" value="1"/>
</dbReference>
<dbReference type="PROSITE" id="PS50956">
    <property type="entry name" value="HTH_ASNC_2"/>
    <property type="match status" value="1"/>
</dbReference>
<dbReference type="InterPro" id="IPR011008">
    <property type="entry name" value="Dimeric_a/b-barrel"/>
</dbReference>
<dbReference type="InterPro" id="IPR036390">
    <property type="entry name" value="WH_DNA-bd_sf"/>
</dbReference>
<dbReference type="SMART" id="SM00344">
    <property type="entry name" value="HTH_ASNC"/>
    <property type="match status" value="1"/>
</dbReference>
<protein>
    <recommendedName>
        <fullName evidence="4">HTH asnC-type domain-containing protein</fullName>
    </recommendedName>
</protein>
<dbReference type="SUPFAM" id="SSF54909">
    <property type="entry name" value="Dimeric alpha+beta barrel"/>
    <property type="match status" value="1"/>
</dbReference>
<organism evidence="5 6">
    <name type="scientific">Nitrosopumilus piranensis</name>
    <dbReference type="NCBI Taxonomy" id="1582439"/>
    <lineage>
        <taxon>Archaea</taxon>
        <taxon>Nitrososphaerota</taxon>
        <taxon>Nitrososphaeria</taxon>
        <taxon>Nitrosopumilales</taxon>
        <taxon>Nitrosopumilaceae</taxon>
        <taxon>Nitrosopumilus</taxon>
    </lineage>
</organism>
<dbReference type="PRINTS" id="PR00033">
    <property type="entry name" value="HTHASNC"/>
</dbReference>
<dbReference type="GO" id="GO:0043565">
    <property type="term" value="F:sequence-specific DNA binding"/>
    <property type="evidence" value="ECO:0007669"/>
    <property type="project" value="InterPro"/>
</dbReference>
<reference evidence="5 6" key="3">
    <citation type="journal article" date="2019" name="Int. J. Syst. Evol. Microbiol.">
        <title>Nitrosopumilus adriaticus sp. nov. and Nitrosopumilus piranensis sp. nov., two ammonia-oxidizing archaea from the Adriatic Sea and members of the class Nitrososphaeria.</title>
        <authorList>
            <person name="Bayer B."/>
            <person name="Vojvoda J."/>
            <person name="Reinthaler T."/>
            <person name="Reyes C."/>
            <person name="Pinto M."/>
            <person name="Herndl G.J."/>
        </authorList>
    </citation>
    <scope>NUCLEOTIDE SEQUENCE [LARGE SCALE GENOMIC DNA]</scope>
    <source>
        <strain evidence="5 6">D3C</strain>
    </source>
</reference>
<dbReference type="Gene3D" id="3.30.70.920">
    <property type="match status" value="1"/>
</dbReference>
<accession>A0A0C5BXQ5</accession>
<sequence>MKMDEKDTQILKLLLADSRQSARKLSLRMGLSTVTMISRIKRLEEQKVIQGYSVRLDHELLGYELTAVIEITTNQGKMLEIEDHIAQQENVIAVYDITGNADILVIAKFKDRKSLSIFVKKLSTIPNVENTVTHIVLNTIKEDERFI</sequence>
<dbReference type="OrthoDB" id="6762at2157"/>
<dbReference type="PANTHER" id="PTHR30154:SF34">
    <property type="entry name" value="TRANSCRIPTIONAL REGULATOR AZLB"/>
    <property type="match status" value="1"/>
</dbReference>
<evidence type="ECO:0000256" key="2">
    <source>
        <dbReference type="ARBA" id="ARBA00023125"/>
    </source>
</evidence>
<dbReference type="GO" id="GO:0005829">
    <property type="term" value="C:cytosol"/>
    <property type="evidence" value="ECO:0007669"/>
    <property type="project" value="TreeGrafter"/>
</dbReference>
<dbReference type="EMBL" id="CP010868">
    <property type="protein sequence ID" value="AJM93064.1"/>
    <property type="molecule type" value="Genomic_DNA"/>
</dbReference>
<keyword evidence="3" id="KW-0804">Transcription</keyword>
<dbReference type="Proteomes" id="UP000032027">
    <property type="component" value="Chromosome"/>
</dbReference>
<dbReference type="GeneID" id="41600946"/>
<evidence type="ECO:0000313" key="6">
    <source>
        <dbReference type="Proteomes" id="UP000032027"/>
    </source>
</evidence>
<dbReference type="Pfam" id="PF01037">
    <property type="entry name" value="AsnC_trans_reg"/>
    <property type="match status" value="1"/>
</dbReference>